<keyword evidence="2" id="KW-0547">Nucleotide-binding</keyword>
<keyword evidence="3" id="KW-0067">ATP-binding</keyword>
<protein>
    <recommendedName>
        <fullName evidence="5">biotin--[biotin carboxyl-carrier protein] ligase</fullName>
        <ecNumber evidence="5">6.3.4.15</ecNumber>
    </recommendedName>
</protein>
<evidence type="ECO:0000259" key="6">
    <source>
        <dbReference type="PROSITE" id="PS51733"/>
    </source>
</evidence>
<sequence length="279" mass="31063">MESIDSIFAWQLKTSSRYEGHGFETRCRKIEAELPDFNVNVFDVISSTNTIAKQQIQQASDKQQLVPGLVVANEQTAGYGRQDRAFYSPADVGIYMTVMTQVTTQQWQHPETLTLNTAVAIQKVIQSELGISLGIKWVNDLYLHERKVVGILVETVQPPTNGNLGFVVIGMGINLQARDIPAQLQTKMGGLTTDSVDRERLISQLSQACLAAIQIDFSQLRQQYLQNCFISQEEVTLQHGHDSIIGKVVDVDDYGRIVLATQYGRQAYNAGEITKVNLS</sequence>
<evidence type="ECO:0000313" key="7">
    <source>
        <dbReference type="EMBL" id="SUP60972.1"/>
    </source>
</evidence>
<dbReference type="Gene3D" id="3.30.930.10">
    <property type="entry name" value="Bira Bifunctional Protein, Domain 2"/>
    <property type="match status" value="1"/>
</dbReference>
<name>A0A380P8X4_WEIVI</name>
<dbReference type="SUPFAM" id="SSF50037">
    <property type="entry name" value="C-terminal domain of transcriptional repressors"/>
    <property type="match status" value="1"/>
</dbReference>
<reference evidence="7 8" key="1">
    <citation type="submission" date="2018-06" db="EMBL/GenBank/DDBJ databases">
        <authorList>
            <consortium name="Pathogen Informatics"/>
            <person name="Doyle S."/>
        </authorList>
    </citation>
    <scope>NUCLEOTIDE SEQUENCE [LARGE SCALE GENOMIC DNA]</scope>
    <source>
        <strain evidence="7 8">NCTC13645</strain>
    </source>
</reference>
<dbReference type="Proteomes" id="UP000254621">
    <property type="component" value="Unassembled WGS sequence"/>
</dbReference>
<evidence type="ECO:0000256" key="1">
    <source>
        <dbReference type="ARBA" id="ARBA00022598"/>
    </source>
</evidence>
<dbReference type="Pfam" id="PF02237">
    <property type="entry name" value="BPL_C"/>
    <property type="match status" value="1"/>
</dbReference>
<dbReference type="InterPro" id="IPR045864">
    <property type="entry name" value="aa-tRNA-synth_II/BPL/LPL"/>
</dbReference>
<dbReference type="Gene3D" id="2.30.30.100">
    <property type="match status" value="1"/>
</dbReference>
<keyword evidence="4" id="KW-0092">Biotin</keyword>
<feature type="domain" description="BPL/LPL catalytic" evidence="6">
    <location>
        <begin position="34"/>
        <end position="217"/>
    </location>
</feature>
<dbReference type="SUPFAM" id="SSF55681">
    <property type="entry name" value="Class II aaRS and biotin synthetases"/>
    <property type="match status" value="1"/>
</dbReference>
<dbReference type="GO" id="GO:0005524">
    <property type="term" value="F:ATP binding"/>
    <property type="evidence" value="ECO:0007669"/>
    <property type="project" value="UniProtKB-KW"/>
</dbReference>
<evidence type="ECO:0000256" key="4">
    <source>
        <dbReference type="ARBA" id="ARBA00023267"/>
    </source>
</evidence>
<evidence type="ECO:0000256" key="3">
    <source>
        <dbReference type="ARBA" id="ARBA00022840"/>
    </source>
</evidence>
<evidence type="ECO:0000256" key="2">
    <source>
        <dbReference type="ARBA" id="ARBA00022741"/>
    </source>
</evidence>
<dbReference type="STRING" id="1629.IV50_GL001275"/>
<dbReference type="NCBIfam" id="TIGR00121">
    <property type="entry name" value="birA_ligase"/>
    <property type="match status" value="1"/>
</dbReference>
<dbReference type="PANTHER" id="PTHR12835:SF5">
    <property type="entry name" value="BIOTIN--PROTEIN LIGASE"/>
    <property type="match status" value="1"/>
</dbReference>
<gene>
    <name evidence="7" type="primary">birA</name>
    <name evidence="7" type="ORF">NCTC13645_02095</name>
</gene>
<dbReference type="CDD" id="cd16442">
    <property type="entry name" value="BPL"/>
    <property type="match status" value="1"/>
</dbReference>
<dbReference type="GO" id="GO:0005737">
    <property type="term" value="C:cytoplasm"/>
    <property type="evidence" value="ECO:0007669"/>
    <property type="project" value="TreeGrafter"/>
</dbReference>
<proteinExistence type="predicted"/>
<evidence type="ECO:0000256" key="5">
    <source>
        <dbReference type="ARBA" id="ARBA00024227"/>
    </source>
</evidence>
<dbReference type="InterPro" id="IPR003142">
    <property type="entry name" value="BPL_C"/>
</dbReference>
<dbReference type="GO" id="GO:0004077">
    <property type="term" value="F:biotin--[biotin carboxyl-carrier protein] ligase activity"/>
    <property type="evidence" value="ECO:0007669"/>
    <property type="project" value="UniProtKB-EC"/>
</dbReference>
<dbReference type="Pfam" id="PF03099">
    <property type="entry name" value="BPL_LplA_LipB"/>
    <property type="match status" value="1"/>
</dbReference>
<accession>A0A380P8X4</accession>
<dbReference type="GO" id="GO:0009249">
    <property type="term" value="P:protein lipoylation"/>
    <property type="evidence" value="ECO:0007669"/>
    <property type="project" value="UniProtKB-ARBA"/>
</dbReference>
<dbReference type="PANTHER" id="PTHR12835">
    <property type="entry name" value="BIOTIN PROTEIN LIGASE"/>
    <property type="match status" value="1"/>
</dbReference>
<dbReference type="GO" id="GO:0016740">
    <property type="term" value="F:transferase activity"/>
    <property type="evidence" value="ECO:0007669"/>
    <property type="project" value="UniProtKB-ARBA"/>
</dbReference>
<dbReference type="InterPro" id="IPR004143">
    <property type="entry name" value="BPL_LPL_catalytic"/>
</dbReference>
<dbReference type="InterPro" id="IPR004408">
    <property type="entry name" value="Biotin_CoA_COase_ligase"/>
</dbReference>
<dbReference type="PROSITE" id="PS51733">
    <property type="entry name" value="BPL_LPL_CATALYTIC"/>
    <property type="match status" value="1"/>
</dbReference>
<organism evidence="7 8">
    <name type="scientific">Weissella viridescens</name>
    <name type="common">Lactobacillus viridescens</name>
    <dbReference type="NCBI Taxonomy" id="1629"/>
    <lineage>
        <taxon>Bacteria</taxon>
        <taxon>Bacillati</taxon>
        <taxon>Bacillota</taxon>
        <taxon>Bacilli</taxon>
        <taxon>Lactobacillales</taxon>
        <taxon>Lactobacillaceae</taxon>
        <taxon>Weissella</taxon>
    </lineage>
</organism>
<evidence type="ECO:0000313" key="8">
    <source>
        <dbReference type="Proteomes" id="UP000254621"/>
    </source>
</evidence>
<dbReference type="AlphaFoldDB" id="A0A380P8X4"/>
<keyword evidence="1" id="KW-0436">Ligase</keyword>
<dbReference type="EC" id="6.3.4.15" evidence="5"/>
<dbReference type="InterPro" id="IPR008988">
    <property type="entry name" value="Transcriptional_repressor_C"/>
</dbReference>
<dbReference type="EMBL" id="UHIV01000005">
    <property type="protein sequence ID" value="SUP60972.1"/>
    <property type="molecule type" value="Genomic_DNA"/>
</dbReference>